<reference evidence="1" key="2">
    <citation type="submission" date="2019-01" db="EMBL/GenBank/DDBJ databases">
        <authorList>
            <person name="Graves T."/>
            <person name="Eichler E.E."/>
            <person name="Wilson R.K."/>
        </authorList>
    </citation>
    <scope>NUCLEOTIDE SEQUENCE [LARGE SCALE GENOMIC DNA]</scope>
    <source>
        <strain evidence="1">17573</strain>
    </source>
</reference>
<dbReference type="PANTHER" id="PTHR46254">
    <property type="entry name" value="PROTEIN GVQW1-RELATED"/>
    <property type="match status" value="1"/>
</dbReference>
<dbReference type="PANTHER" id="PTHR46254:SF6">
    <property type="entry name" value="HIGH MOBILITY GROUP AT-HOOK 2"/>
    <property type="match status" value="1"/>
</dbReference>
<proteinExistence type="predicted"/>
<name>A0A5F8AKT2_MACMU</name>
<reference evidence="1" key="4">
    <citation type="submission" date="2025-09" db="UniProtKB">
        <authorList>
            <consortium name="Ensembl"/>
        </authorList>
    </citation>
    <scope>IDENTIFICATION</scope>
    <source>
        <strain evidence="1">17573</strain>
    </source>
</reference>
<reference evidence="2" key="1">
    <citation type="journal article" date="2007" name="Science">
        <title>Evolutionary and biomedical insights from the rhesus macaque genome.</title>
        <authorList>
            <person name="Gibbs R.A."/>
            <person name="Rogers J."/>
            <person name="Katze M.G."/>
            <person name="Bumgarner R."/>
            <person name="Weinstock G.M."/>
            <person name="Mardis E.R."/>
            <person name="Remington K.A."/>
            <person name="Strausberg R.L."/>
            <person name="Venter J.C."/>
            <person name="Wilson R.K."/>
            <person name="Batzer M.A."/>
            <person name="Bustamante C.D."/>
            <person name="Eichler E.E."/>
            <person name="Hahn M.W."/>
            <person name="Hardison R.C."/>
            <person name="Makova K.D."/>
            <person name="Miller W."/>
            <person name="Milosavljevic A."/>
            <person name="Palermo R.E."/>
            <person name="Siepel A."/>
            <person name="Sikela J.M."/>
            <person name="Attaway T."/>
            <person name="Bell S."/>
            <person name="Bernard K.E."/>
            <person name="Buhay C.J."/>
            <person name="Chandrabose M.N."/>
            <person name="Dao M."/>
            <person name="Davis C."/>
            <person name="Delehaunty K.D."/>
            <person name="Ding Y."/>
            <person name="Dinh H.H."/>
            <person name="Dugan-Rocha S."/>
            <person name="Fulton L.A."/>
            <person name="Gabisi R.A."/>
            <person name="Garner T.T."/>
            <person name="Godfrey J."/>
            <person name="Hawes A.C."/>
            <person name="Hernandez J."/>
            <person name="Hines S."/>
            <person name="Holder M."/>
            <person name="Hume J."/>
            <person name="Jhangiani S.N."/>
            <person name="Joshi V."/>
            <person name="Khan Z.M."/>
            <person name="Kirkness E.F."/>
            <person name="Cree A."/>
            <person name="Fowler R.G."/>
            <person name="Lee S."/>
            <person name="Lewis L.R."/>
            <person name="Li Z."/>
            <person name="Liu Y.-S."/>
            <person name="Moore S.M."/>
            <person name="Muzny D."/>
            <person name="Nazareth L.V."/>
            <person name="Ngo D.N."/>
            <person name="Okwuonu G.O."/>
            <person name="Pai G."/>
            <person name="Parker D."/>
            <person name="Paul H.A."/>
            <person name="Pfannkoch C."/>
            <person name="Pohl C.S."/>
            <person name="Rogers Y.-H.C."/>
            <person name="Ruiz S.J."/>
            <person name="Sabo A."/>
            <person name="Santibanez J."/>
            <person name="Schneider B.W."/>
            <person name="Smith S.M."/>
            <person name="Sodergren E."/>
            <person name="Svatek A.F."/>
            <person name="Utterback T.R."/>
            <person name="Vattathil S."/>
            <person name="Warren W."/>
            <person name="White C.S."/>
            <person name="Chinwalla A.T."/>
            <person name="Feng Y."/>
            <person name="Halpern A.L."/>
            <person name="Hillier L.W."/>
            <person name="Huang X."/>
            <person name="Minx P."/>
            <person name="Nelson J.O."/>
            <person name="Pepin K.H."/>
            <person name="Qin X."/>
            <person name="Sutton G.G."/>
            <person name="Venter E."/>
            <person name="Walenz B.P."/>
            <person name="Wallis J.W."/>
            <person name="Worley K.C."/>
            <person name="Yang S.-P."/>
            <person name="Jones S.M."/>
            <person name="Marra M.A."/>
            <person name="Rocchi M."/>
            <person name="Schein J.E."/>
            <person name="Baertsch R."/>
            <person name="Clarke L."/>
            <person name="Csuros M."/>
            <person name="Glasscock J."/>
            <person name="Harris R.A."/>
            <person name="Havlak P."/>
            <person name="Jackson A.R."/>
            <person name="Jiang H."/>
            <person name="Liu Y."/>
            <person name="Messina D.N."/>
            <person name="Shen Y."/>
            <person name="Song H.X.-Z."/>
            <person name="Wylie T."/>
            <person name="Zhang L."/>
            <person name="Birney E."/>
            <person name="Han K."/>
            <person name="Konkel M.K."/>
            <person name="Lee J."/>
            <person name="Smit A.F.A."/>
            <person name="Ullmer B."/>
            <person name="Wang H."/>
            <person name="Xing J."/>
            <person name="Burhans R."/>
            <person name="Cheng Z."/>
            <person name="Karro J.E."/>
            <person name="Ma J."/>
            <person name="Raney B."/>
            <person name="She X."/>
            <person name="Cox M.J."/>
            <person name="Demuth J.P."/>
            <person name="Dumas L.J."/>
            <person name="Han S.-G."/>
            <person name="Hopkins J."/>
            <person name="Karimpour-Fard A."/>
            <person name="Kim Y.H."/>
            <person name="Pollack J.R."/>
            <person name="Vinar T."/>
            <person name="Addo-Quaye C."/>
            <person name="Degenhardt J."/>
            <person name="Denby A."/>
            <person name="Hubisz M.J."/>
            <person name="Indap A."/>
            <person name="Kosiol C."/>
            <person name="Lahn B.T."/>
            <person name="Lawson H.A."/>
            <person name="Marklein A."/>
            <person name="Nielsen R."/>
            <person name="Vallender E.J."/>
            <person name="Clark A.G."/>
            <person name="Ferguson B."/>
            <person name="Hernandez R.D."/>
            <person name="Hirani K."/>
            <person name="Kehrer-Sawatzki H."/>
            <person name="Kolb J."/>
            <person name="Patil S."/>
            <person name="Pu L.-L."/>
            <person name="Ren Y."/>
            <person name="Smith D.G."/>
            <person name="Wheeler D.A."/>
            <person name="Schenck I."/>
            <person name="Ball E.V."/>
            <person name="Chen R."/>
            <person name="Cooper D.N."/>
            <person name="Giardine B."/>
            <person name="Hsu F."/>
            <person name="Kent W.J."/>
            <person name="Lesk A."/>
            <person name="Nelson D.L."/>
            <person name="O'brien W.E."/>
            <person name="Pruefer K."/>
            <person name="Stenson P.D."/>
            <person name="Wallace J.C."/>
            <person name="Ke H."/>
            <person name="Liu X.-M."/>
            <person name="Wang P."/>
            <person name="Xiang A.P."/>
            <person name="Yang F."/>
            <person name="Barber G.P."/>
            <person name="Haussler D."/>
            <person name="Karolchik D."/>
            <person name="Kern A.D."/>
            <person name="Kuhn R.M."/>
            <person name="Smith K.E."/>
            <person name="Zwieg A.S."/>
        </authorList>
    </citation>
    <scope>NUCLEOTIDE SEQUENCE [LARGE SCALE GENOMIC DNA]</scope>
    <source>
        <strain evidence="2">17573</strain>
    </source>
</reference>
<evidence type="ECO:0000313" key="2">
    <source>
        <dbReference type="Proteomes" id="UP000006718"/>
    </source>
</evidence>
<reference evidence="1" key="3">
    <citation type="submission" date="2025-08" db="UniProtKB">
        <authorList>
            <consortium name="Ensembl"/>
        </authorList>
    </citation>
    <scope>IDENTIFICATION</scope>
    <source>
        <strain evidence="1">17573</strain>
    </source>
</reference>
<protein>
    <submittedName>
        <fullName evidence="1">Uncharacterized protein</fullName>
    </submittedName>
</protein>
<dbReference type="VEuPathDB" id="HostDB:ENSMMUG00000053729"/>
<dbReference type="AlphaFoldDB" id="A0A5F8AKT2"/>
<accession>A0A5F8AKT2</accession>
<dbReference type="InParanoid" id="A0A5F8AKT2"/>
<dbReference type="Ensembl" id="ENSMMUT00000104150.1">
    <property type="protein sequence ID" value="ENSMMUP00000078003.1"/>
    <property type="gene ID" value="ENSMMUG00000053729.1"/>
</dbReference>
<organism evidence="1 2">
    <name type="scientific">Macaca mulatta</name>
    <name type="common">Rhesus macaque</name>
    <dbReference type="NCBI Taxonomy" id="9544"/>
    <lineage>
        <taxon>Eukaryota</taxon>
        <taxon>Metazoa</taxon>
        <taxon>Chordata</taxon>
        <taxon>Craniata</taxon>
        <taxon>Vertebrata</taxon>
        <taxon>Euteleostomi</taxon>
        <taxon>Mammalia</taxon>
        <taxon>Eutheria</taxon>
        <taxon>Euarchontoglires</taxon>
        <taxon>Primates</taxon>
        <taxon>Haplorrhini</taxon>
        <taxon>Catarrhini</taxon>
        <taxon>Cercopithecidae</taxon>
        <taxon>Cercopithecinae</taxon>
        <taxon>Macaca</taxon>
    </lineage>
</organism>
<dbReference type="OMA" id="RLGVQWR"/>
<dbReference type="GeneTree" id="ENSGT00940000161627"/>
<dbReference type="Proteomes" id="UP000006718">
    <property type="component" value="Chromosome 7"/>
</dbReference>
<evidence type="ECO:0000313" key="1">
    <source>
        <dbReference type="Ensembl" id="ENSMMUP00000078003.1"/>
    </source>
</evidence>
<keyword evidence="2" id="KW-1185">Reference proteome</keyword>
<sequence>MPWLQVEFFRYQEIVNKSCFFFCFETESRSVAQAGVQWCDFGSLQPLPPGFKGFSCLSLPSSCDYRHMPPHPANFCIFSRDWVSPCWPGLSRTPDLR</sequence>